<dbReference type="GO" id="GO:0051087">
    <property type="term" value="F:protein-folding chaperone binding"/>
    <property type="evidence" value="ECO:0007669"/>
    <property type="project" value="TreeGrafter"/>
</dbReference>
<dbReference type="EMBL" id="HBGU01041476">
    <property type="protein sequence ID" value="CAD9471066.1"/>
    <property type="molecule type" value="Transcribed_RNA"/>
</dbReference>
<evidence type="ECO:0000256" key="3">
    <source>
        <dbReference type="ARBA" id="ARBA00022833"/>
    </source>
</evidence>
<feature type="domain" description="DNL-type" evidence="7">
    <location>
        <begin position="120"/>
        <end position="215"/>
    </location>
</feature>
<dbReference type="GO" id="GO:0030150">
    <property type="term" value="P:protein import into mitochondrial matrix"/>
    <property type="evidence" value="ECO:0007669"/>
    <property type="project" value="TreeGrafter"/>
</dbReference>
<organism evidence="8">
    <name type="scientific">Haptolina brevifila</name>
    <dbReference type="NCBI Taxonomy" id="156173"/>
    <lineage>
        <taxon>Eukaryota</taxon>
        <taxon>Haptista</taxon>
        <taxon>Haptophyta</taxon>
        <taxon>Prymnesiophyceae</taxon>
        <taxon>Prymnesiales</taxon>
        <taxon>Prymnesiaceae</taxon>
        <taxon>Haptolina</taxon>
    </lineage>
</organism>
<dbReference type="InterPro" id="IPR007853">
    <property type="entry name" value="Znf_DNL-typ"/>
</dbReference>
<evidence type="ECO:0000256" key="5">
    <source>
        <dbReference type="SAM" id="MobiDB-lite"/>
    </source>
</evidence>
<dbReference type="Pfam" id="PF05180">
    <property type="entry name" value="zf-DNL"/>
    <property type="match status" value="1"/>
</dbReference>
<keyword evidence="2 4" id="KW-0863">Zinc-finger</keyword>
<gene>
    <name evidence="8" type="ORF">CBRE1094_LOCUS22597</name>
</gene>
<dbReference type="InterPro" id="IPR024158">
    <property type="entry name" value="Mt_import_TIM15"/>
</dbReference>
<evidence type="ECO:0000259" key="7">
    <source>
        <dbReference type="PROSITE" id="PS51501"/>
    </source>
</evidence>
<accession>A0A7S2E315</accession>
<evidence type="ECO:0000256" key="6">
    <source>
        <dbReference type="SAM" id="SignalP"/>
    </source>
</evidence>
<protein>
    <recommendedName>
        <fullName evidence="7">DNL-type domain-containing protein</fullName>
    </recommendedName>
</protein>
<dbReference type="PROSITE" id="PS51501">
    <property type="entry name" value="ZF_DNL"/>
    <property type="match status" value="1"/>
</dbReference>
<reference evidence="8" key="1">
    <citation type="submission" date="2021-01" db="EMBL/GenBank/DDBJ databases">
        <authorList>
            <person name="Corre E."/>
            <person name="Pelletier E."/>
            <person name="Niang G."/>
            <person name="Scheremetjew M."/>
            <person name="Finn R."/>
            <person name="Kale V."/>
            <person name="Holt S."/>
            <person name="Cochrane G."/>
            <person name="Meng A."/>
            <person name="Brown T."/>
            <person name="Cohen L."/>
        </authorList>
    </citation>
    <scope>NUCLEOTIDE SEQUENCE</scope>
    <source>
        <strain evidence="8">UTEX LB 985</strain>
    </source>
</reference>
<dbReference type="AlphaFoldDB" id="A0A7S2E315"/>
<dbReference type="GO" id="GO:0008270">
    <property type="term" value="F:zinc ion binding"/>
    <property type="evidence" value="ECO:0007669"/>
    <property type="project" value="UniProtKB-KW"/>
</dbReference>
<evidence type="ECO:0000256" key="4">
    <source>
        <dbReference type="PROSITE-ProRule" id="PRU00834"/>
    </source>
</evidence>
<feature type="region of interest" description="Disordered" evidence="5">
    <location>
        <begin position="210"/>
        <end position="238"/>
    </location>
</feature>
<sequence length="258" mass="28062">MRHLVQSVQCIASLLLLFCPTTDSFTVVGSISRGPPRIQRAGALMAQLEDGDIEEAVRVAAAAVSSESASVQFMITERMRTRLAELGYSDAEIDSLDPQKAAEIVQASAVPASSQKKEKAKRDRFRLQFTCNVCDGPNSHSISRHAYTKGTVIVQCPTCNATHLIADNLNWIEDDFSNLEEFMAKRGTPATRIVNDGVAASAASVAAAALGEEEGDDEEDDEWSPISEPLDGISEEQALRIREAVQANKRRRREDAGQ</sequence>
<feature type="compositionally biased region" description="Acidic residues" evidence="5">
    <location>
        <begin position="211"/>
        <end position="223"/>
    </location>
</feature>
<dbReference type="GO" id="GO:0006457">
    <property type="term" value="P:protein folding"/>
    <property type="evidence" value="ECO:0007669"/>
    <property type="project" value="TreeGrafter"/>
</dbReference>
<dbReference type="GO" id="GO:0005739">
    <property type="term" value="C:mitochondrion"/>
    <property type="evidence" value="ECO:0007669"/>
    <property type="project" value="TreeGrafter"/>
</dbReference>
<dbReference type="PANTHER" id="PTHR20922:SF13">
    <property type="entry name" value="DNL-TYPE ZINC FINGER PROTEIN"/>
    <property type="match status" value="1"/>
</dbReference>
<evidence type="ECO:0000313" key="8">
    <source>
        <dbReference type="EMBL" id="CAD9471066.1"/>
    </source>
</evidence>
<name>A0A7S2E315_9EUKA</name>
<dbReference type="PANTHER" id="PTHR20922">
    <property type="entry name" value="DNL-TYPE ZINC FINGER PROTEIN"/>
    <property type="match status" value="1"/>
</dbReference>
<keyword evidence="3" id="KW-0862">Zinc</keyword>
<feature type="signal peptide" evidence="6">
    <location>
        <begin position="1"/>
        <end position="24"/>
    </location>
</feature>
<evidence type="ECO:0000256" key="1">
    <source>
        <dbReference type="ARBA" id="ARBA00022723"/>
    </source>
</evidence>
<dbReference type="GO" id="GO:0050821">
    <property type="term" value="P:protein stabilization"/>
    <property type="evidence" value="ECO:0007669"/>
    <property type="project" value="TreeGrafter"/>
</dbReference>
<feature type="chain" id="PRO_5030654948" description="DNL-type domain-containing protein" evidence="6">
    <location>
        <begin position="25"/>
        <end position="258"/>
    </location>
</feature>
<keyword evidence="6" id="KW-0732">Signal</keyword>
<evidence type="ECO:0000256" key="2">
    <source>
        <dbReference type="ARBA" id="ARBA00022771"/>
    </source>
</evidence>
<proteinExistence type="predicted"/>
<keyword evidence="1" id="KW-0479">Metal-binding</keyword>